<evidence type="ECO:0000256" key="4">
    <source>
        <dbReference type="ARBA" id="ARBA00023014"/>
    </source>
</evidence>
<protein>
    <submittedName>
        <fullName evidence="7">CoA-substrate-specific enzyme activase, putative</fullName>
    </submittedName>
</protein>
<evidence type="ECO:0000313" key="8">
    <source>
        <dbReference type="Proteomes" id="UP000183954"/>
    </source>
</evidence>
<feature type="domain" description="ATPase BadF/BadG/BcrA/BcrD type" evidence="5">
    <location>
        <begin position="8"/>
        <end position="256"/>
    </location>
</feature>
<dbReference type="RefSeq" id="WP_073029242.1">
    <property type="nucleotide sequence ID" value="NZ_FQXJ01000005.1"/>
</dbReference>
<keyword evidence="4" id="KW-0411">Iron-sulfur</keyword>
<dbReference type="InterPro" id="IPR043129">
    <property type="entry name" value="ATPase_NBD"/>
</dbReference>
<evidence type="ECO:0000259" key="5">
    <source>
        <dbReference type="Pfam" id="PF01869"/>
    </source>
</evidence>
<organism evidence="7 8">
    <name type="scientific">Desulfosporosinus lacus DSM 15449</name>
    <dbReference type="NCBI Taxonomy" id="1121420"/>
    <lineage>
        <taxon>Bacteria</taxon>
        <taxon>Bacillati</taxon>
        <taxon>Bacillota</taxon>
        <taxon>Clostridia</taxon>
        <taxon>Eubacteriales</taxon>
        <taxon>Desulfitobacteriaceae</taxon>
        <taxon>Desulfosporosinus</taxon>
    </lineage>
</organism>
<sequence>MSSRVLNIGLDIGSTTVKIVVLDKDKNIIYKKYLRHFSNIRNTVIKVLDDARAIIQGHLLTLMVTGSGGYNISQTLEIPFIQEVIACTNAIKLVIPNTDTAIELGGEDAKITFLGESIEQRMNGTCAGGTGAFIDQMASLLQTDALGLNELAKNYHHIYPIASRCGVFAKTDIQPLLNEGAAKEDIAVSVFQAVVNQTISGLAQGRPIKGNVAFLGGPLHFMSELRHRFIETLKLENKNVIFPENSQFFVAIGAALSFGEMAPITLQKLYDKVPEILKVDNSENEELEVLFASEEEYNEFEKRHAVHKVNRVELDNYEGDAFLGIDAGSTTTKIALVDKAGSLLYSYYGSNMGKPLESTIAALKSLYEKLNKGIRIVNSAVTGYGEHLIKAALRVDIGEIETVAHYTAANFFQPGVDFVLDIGGQDMKSLVIRDGVIESITLNEACSSGCGSFVETFANSLNMDVKEFARLSEGSRHPVDLGTRCTVFMNSKVKQAQKEGAEISDISAGISISVIKNALYKVIRLRNVEELGEKIVVQGGTFYNNAVLRAFEKITKREVVRPDIAGIMGAFGAALIAKDLYEFGYQTSLVQGADLFNFTTETTMKRCGLCGNNCLVSIKQFSGGNEYISGNRCERGLGKDLVKSDIPNLYEYKYQRAFNYKPLAKDKATRGTIGIPRVLNIYEDYPFWFTLFTELGYQVIISGRSSNKIYEQGMDTIPSDSACYPAKLAHGHLVDLINKGINKLFYPCIPYARQEDKEADNHYNCPIVTSYPETINANMDSLRESQVTFYHPFLPLDMPRRMLKRLMEELKPEGIPKHELAQALDKAYAELDRYKVDVRTKGEETLNYIRKNKIKGIVLVGRPYHIDPEINHGIPEMINSYGFAVLSEDAIQHLGKVQRPMRVVDQWVYHTREYNAASYVAEQGDLELIQLNSFGCGLDAVTTDQIKELLETFGKIYTVLKIDEINNLGAARIRLRSLIAAIKERDKRNFTPKRIYNYPARAIFTKEMKKTHTILAPQMSPIHFQFFKTAFEDSGYSIEFLPSVDKSAVDEGLRYVHNDACYPAIIVVGQLMKALKSGVYDINNTSIIMTQTGGGCRATNYISFIRKALKDANMEQVPVIALNTGNSSSLETNPGFKFTVPMFNKIMRGLVYGDLLMRVLYRVRPYEKFPGSANLLYDYWVERCQESLKSGNKREHEENIRQIVADFDSLELYEDLVKPKVGVVGEILVKFHPTANNNVVELLEAEGAEAVVPDLTDFLLYGAFDNRIKYEKLSGSFWEMVSGYFSINRIESYRKEMKKALKASKRFEAPKPIEEIAKYAENHLSLANQCGEGWFLTGEMVELIRSGVNNIVCLQPFACLPNHITGKGMVREIRRSYPKANIAAIDYDPGASEVNQLNRIKLMLSVAVENLENKSEGAKTPLLDLENELVERKLTMVLSGEQNLIECKMD</sequence>
<feature type="domain" description="ATPase BadF/BadG/BcrA/BcrD type" evidence="5">
    <location>
        <begin position="323"/>
        <end position="577"/>
    </location>
</feature>
<dbReference type="SUPFAM" id="SSF53067">
    <property type="entry name" value="Actin-like ATPase domain"/>
    <property type="match status" value="2"/>
</dbReference>
<gene>
    <name evidence="7" type="ORF">SAMN02746098_01635</name>
</gene>
<dbReference type="InterPro" id="IPR051805">
    <property type="entry name" value="Dehydratase_Activator_Redct"/>
</dbReference>
<dbReference type="InterPro" id="IPR008275">
    <property type="entry name" value="CoA_E_activase_dom"/>
</dbReference>
<evidence type="ECO:0000256" key="2">
    <source>
        <dbReference type="ARBA" id="ARBA00022723"/>
    </source>
</evidence>
<dbReference type="OrthoDB" id="9802715at2"/>
<evidence type="ECO:0000256" key="3">
    <source>
        <dbReference type="ARBA" id="ARBA00023004"/>
    </source>
</evidence>
<dbReference type="InterPro" id="IPR002731">
    <property type="entry name" value="ATPase_BadF"/>
</dbReference>
<evidence type="ECO:0000259" key="6">
    <source>
        <dbReference type="Pfam" id="PF09989"/>
    </source>
</evidence>
<dbReference type="Proteomes" id="UP000183954">
    <property type="component" value="Unassembled WGS sequence"/>
</dbReference>
<dbReference type="CDD" id="cd24035">
    <property type="entry name" value="ASKHA_NBD_O66634-like_rpt2"/>
    <property type="match status" value="1"/>
</dbReference>
<dbReference type="NCBIfam" id="TIGR00241">
    <property type="entry name" value="CoA_E_activ"/>
    <property type="match status" value="2"/>
</dbReference>
<proteinExistence type="predicted"/>
<dbReference type="CDD" id="cd24034">
    <property type="entry name" value="ASKHA_NBD_O66634-like_rpt1"/>
    <property type="match status" value="1"/>
</dbReference>
<dbReference type="PANTHER" id="PTHR32329">
    <property type="entry name" value="BIFUNCTIONAL PROTEIN [INCLUDES 2-HYDROXYACYL-COA DEHYDRATASE (N-TER) AND ITS ACTIVATOR DOMAIN (C_TERM)-RELATED"/>
    <property type="match status" value="1"/>
</dbReference>
<dbReference type="Pfam" id="PF01869">
    <property type="entry name" value="BcrAD_BadFG"/>
    <property type="match status" value="2"/>
</dbReference>
<dbReference type="GO" id="GO:0046872">
    <property type="term" value="F:metal ion binding"/>
    <property type="evidence" value="ECO:0007669"/>
    <property type="project" value="UniProtKB-KW"/>
</dbReference>
<keyword evidence="8" id="KW-1185">Reference proteome</keyword>
<reference evidence="8" key="1">
    <citation type="submission" date="2016-11" db="EMBL/GenBank/DDBJ databases">
        <authorList>
            <person name="Varghese N."/>
            <person name="Submissions S."/>
        </authorList>
    </citation>
    <scope>NUCLEOTIDE SEQUENCE [LARGE SCALE GENOMIC DNA]</scope>
    <source>
        <strain evidence="8">DSM 15449</strain>
    </source>
</reference>
<dbReference type="InterPro" id="IPR018709">
    <property type="entry name" value="CoA_activase_DUF2229"/>
</dbReference>
<dbReference type="Gene3D" id="3.30.420.40">
    <property type="match status" value="4"/>
</dbReference>
<dbReference type="GO" id="GO:0051536">
    <property type="term" value="F:iron-sulfur cluster binding"/>
    <property type="evidence" value="ECO:0007669"/>
    <property type="project" value="UniProtKB-KW"/>
</dbReference>
<dbReference type="EMBL" id="FQXJ01000005">
    <property type="protein sequence ID" value="SHH87341.1"/>
    <property type="molecule type" value="Genomic_DNA"/>
</dbReference>
<name>A0A1M5WIQ9_9FIRM</name>
<evidence type="ECO:0000313" key="7">
    <source>
        <dbReference type="EMBL" id="SHH87341.1"/>
    </source>
</evidence>
<dbReference type="Pfam" id="PF09989">
    <property type="entry name" value="DUF2229"/>
    <property type="match status" value="1"/>
</dbReference>
<evidence type="ECO:0000256" key="1">
    <source>
        <dbReference type="ARBA" id="ARBA00001966"/>
    </source>
</evidence>
<feature type="domain" description="DUF2229" evidence="6">
    <location>
        <begin position="672"/>
        <end position="891"/>
    </location>
</feature>
<keyword evidence="2" id="KW-0479">Metal-binding</keyword>
<keyword evidence="3" id="KW-0408">Iron</keyword>
<dbReference type="STRING" id="1121420.SAMN02746098_01635"/>
<dbReference type="PANTHER" id="PTHR32329:SF4">
    <property type="entry name" value="ACTIVATOR OF 2-HYDROXYACYL-COA DEHYDRATASE"/>
    <property type="match status" value="1"/>
</dbReference>
<comment type="cofactor">
    <cofactor evidence="1">
        <name>[4Fe-4S] cluster</name>
        <dbReference type="ChEBI" id="CHEBI:49883"/>
    </cofactor>
</comment>
<accession>A0A1M5WIQ9</accession>